<dbReference type="RefSeq" id="XP_013887796.1">
    <property type="nucleotide sequence ID" value="XM_014032342.1"/>
</dbReference>
<dbReference type="InterPro" id="IPR005559">
    <property type="entry name" value="CG-1_dom"/>
</dbReference>
<feature type="non-terminal residue" evidence="7">
    <location>
        <position position="390"/>
    </location>
</feature>
<sequence>MSNKEMVSTETDNKGQRKVFFANKLLECLPRSTSLPNERLRWNTNEEIASYLISFDRHEEWLSCSLKTRPKNGSIILYNRKKVRYRKDGYCWKKRKDGKTTREDHMKLKVQGMECLYGCYVHSSIVPTFHRRSYWLLQNPDVVLVHYLNVPSLEDSGKCSSPLCTVWDRHDSVRWSREDLLSQLKPMFHSMMCSLGPGDFSIEELVQHILDRQRTKPQPRTHTCLCHTNQVSSGVNIPHRCNSTKHRIISPKLSSHLPSEPGEASRGAGGEPKLPHLQAQISPASSPCPSSSSTSSPPQPHRTALPMSNHGNGGFYGDGRSNLAAVALPQNAVIVMATASALPGVKGGGGAKEAGQRQSLGQLLLSPALPPPAGKPASPKPPASSSPTPP</sequence>
<evidence type="ECO:0000259" key="5">
    <source>
        <dbReference type="PROSITE" id="PS51437"/>
    </source>
</evidence>
<dbReference type="KEGG" id="alim:106535349"/>
<feature type="compositionally biased region" description="Low complexity" evidence="4">
    <location>
        <begin position="356"/>
        <end position="367"/>
    </location>
</feature>
<dbReference type="OrthoDB" id="8442180at2759"/>
<proteinExistence type="predicted"/>
<dbReference type="PANTHER" id="PTHR23335">
    <property type="entry name" value="CALMODULIN-BINDING TRANSCRIPTION ACTIVATOR CAMTA"/>
    <property type="match status" value="1"/>
</dbReference>
<reference evidence="7" key="1">
    <citation type="submission" date="2025-08" db="UniProtKB">
        <authorList>
            <consortium name="RefSeq"/>
        </authorList>
    </citation>
    <scope>IDENTIFICATION</scope>
</reference>
<gene>
    <name evidence="7" type="primary">LOC106535349</name>
</gene>
<feature type="domain" description="CG-1" evidence="5">
    <location>
        <begin position="31"/>
        <end position="156"/>
    </location>
</feature>
<evidence type="ECO:0000256" key="2">
    <source>
        <dbReference type="ARBA" id="ARBA00023163"/>
    </source>
</evidence>
<keyword evidence="6" id="KW-1185">Reference proteome</keyword>
<dbReference type="PROSITE" id="PS51437">
    <property type="entry name" value="CG_1"/>
    <property type="match status" value="1"/>
</dbReference>
<dbReference type="GO" id="GO:0003712">
    <property type="term" value="F:transcription coregulator activity"/>
    <property type="evidence" value="ECO:0007669"/>
    <property type="project" value="TreeGrafter"/>
</dbReference>
<dbReference type="Proteomes" id="UP000192220">
    <property type="component" value="Unplaced"/>
</dbReference>
<evidence type="ECO:0000256" key="1">
    <source>
        <dbReference type="ARBA" id="ARBA00004123"/>
    </source>
</evidence>
<name>A0A2I4D6C6_AUSLI</name>
<dbReference type="SMART" id="SM01076">
    <property type="entry name" value="CG-1"/>
    <property type="match status" value="1"/>
</dbReference>
<protein>
    <submittedName>
        <fullName evidence="7">Calmodulin-binding transcription activator 2</fullName>
    </submittedName>
</protein>
<dbReference type="Pfam" id="PF03859">
    <property type="entry name" value="CG-1"/>
    <property type="match status" value="1"/>
</dbReference>
<dbReference type="AlphaFoldDB" id="A0A2I4D6C6"/>
<evidence type="ECO:0000256" key="3">
    <source>
        <dbReference type="ARBA" id="ARBA00023242"/>
    </source>
</evidence>
<feature type="compositionally biased region" description="Low complexity" evidence="4">
    <location>
        <begin position="282"/>
        <end position="296"/>
    </location>
</feature>
<accession>A0A2I4D6C6</accession>
<dbReference type="GO" id="GO:0006357">
    <property type="term" value="P:regulation of transcription by RNA polymerase II"/>
    <property type="evidence" value="ECO:0007669"/>
    <property type="project" value="TreeGrafter"/>
</dbReference>
<organism evidence="6 7">
    <name type="scientific">Austrofundulus limnaeus</name>
    <name type="common">Annual killifish</name>
    <dbReference type="NCBI Taxonomy" id="52670"/>
    <lineage>
        <taxon>Eukaryota</taxon>
        <taxon>Metazoa</taxon>
        <taxon>Chordata</taxon>
        <taxon>Craniata</taxon>
        <taxon>Vertebrata</taxon>
        <taxon>Euteleostomi</taxon>
        <taxon>Actinopterygii</taxon>
        <taxon>Neopterygii</taxon>
        <taxon>Teleostei</taxon>
        <taxon>Neoteleostei</taxon>
        <taxon>Acanthomorphata</taxon>
        <taxon>Ovalentaria</taxon>
        <taxon>Atherinomorphae</taxon>
        <taxon>Cyprinodontiformes</taxon>
        <taxon>Rivulidae</taxon>
        <taxon>Austrofundulus</taxon>
    </lineage>
</organism>
<feature type="compositionally biased region" description="Pro residues" evidence="4">
    <location>
        <begin position="368"/>
        <end position="390"/>
    </location>
</feature>
<evidence type="ECO:0000313" key="7">
    <source>
        <dbReference type="RefSeq" id="XP_013887796.1"/>
    </source>
</evidence>
<feature type="region of interest" description="Disordered" evidence="4">
    <location>
        <begin position="248"/>
        <end position="313"/>
    </location>
</feature>
<dbReference type="GO" id="GO:0005634">
    <property type="term" value="C:nucleus"/>
    <property type="evidence" value="ECO:0007669"/>
    <property type="project" value="UniProtKB-SubCell"/>
</dbReference>
<keyword evidence="3" id="KW-0539">Nucleus</keyword>
<dbReference type="InParanoid" id="A0A2I4D6C6"/>
<evidence type="ECO:0000313" key="6">
    <source>
        <dbReference type="Proteomes" id="UP000192220"/>
    </source>
</evidence>
<keyword evidence="2" id="KW-0804">Transcription</keyword>
<dbReference type="PANTHER" id="PTHR23335:SF9">
    <property type="entry name" value="CALMODULIN-BINDING TRANSCRIPTION ACTIVATOR 2"/>
    <property type="match status" value="1"/>
</dbReference>
<evidence type="ECO:0000256" key="4">
    <source>
        <dbReference type="SAM" id="MobiDB-lite"/>
    </source>
</evidence>
<dbReference type="GeneID" id="106535349"/>
<comment type="subcellular location">
    <subcellularLocation>
        <location evidence="1">Nucleus</location>
    </subcellularLocation>
</comment>
<dbReference type="GO" id="GO:0003690">
    <property type="term" value="F:double-stranded DNA binding"/>
    <property type="evidence" value="ECO:0007669"/>
    <property type="project" value="TreeGrafter"/>
</dbReference>
<feature type="region of interest" description="Disordered" evidence="4">
    <location>
        <begin position="346"/>
        <end position="390"/>
    </location>
</feature>